<dbReference type="Pfam" id="PF22191">
    <property type="entry name" value="IBR_1"/>
    <property type="match status" value="1"/>
</dbReference>
<feature type="domain" description="RING-type" evidence="9">
    <location>
        <begin position="293"/>
        <end position="462"/>
    </location>
</feature>
<keyword evidence="2" id="KW-0808">Transferase</keyword>
<keyword evidence="6" id="KW-0833">Ubl conjugation pathway</keyword>
<evidence type="ECO:0000256" key="7">
    <source>
        <dbReference type="ARBA" id="ARBA00022833"/>
    </source>
</evidence>
<gene>
    <name evidence="10" type="ORF">E6O75_ATG04154</name>
</gene>
<dbReference type="InterPro" id="IPR013083">
    <property type="entry name" value="Znf_RING/FYVE/PHD"/>
</dbReference>
<evidence type="ECO:0000313" key="11">
    <source>
        <dbReference type="Proteomes" id="UP000298493"/>
    </source>
</evidence>
<organism evidence="10 11">
    <name type="scientific">Venturia nashicola</name>
    <dbReference type="NCBI Taxonomy" id="86259"/>
    <lineage>
        <taxon>Eukaryota</taxon>
        <taxon>Fungi</taxon>
        <taxon>Dikarya</taxon>
        <taxon>Ascomycota</taxon>
        <taxon>Pezizomycotina</taxon>
        <taxon>Dothideomycetes</taxon>
        <taxon>Pleosporomycetidae</taxon>
        <taxon>Venturiales</taxon>
        <taxon>Venturiaceae</taxon>
        <taxon>Venturia</taxon>
    </lineage>
</organism>
<dbReference type="InterPro" id="IPR031127">
    <property type="entry name" value="E3_UB_ligase_RBR"/>
</dbReference>
<keyword evidence="11" id="KW-1185">Reference proteome</keyword>
<reference evidence="10 11" key="1">
    <citation type="submission" date="2019-04" db="EMBL/GenBank/DDBJ databases">
        <title>High contiguity whole genome sequence and gene annotation resource for two Venturia nashicola isolates.</title>
        <authorList>
            <person name="Prokchorchik M."/>
            <person name="Won K."/>
            <person name="Lee Y."/>
            <person name="Choi E.D."/>
            <person name="Segonzac C."/>
            <person name="Sohn K.H."/>
        </authorList>
    </citation>
    <scope>NUCLEOTIDE SEQUENCE [LARGE SCALE GENOMIC DNA]</scope>
    <source>
        <strain evidence="10 11">PRI2</strain>
    </source>
</reference>
<dbReference type="InterPro" id="IPR044066">
    <property type="entry name" value="TRIAD_supradom"/>
</dbReference>
<evidence type="ECO:0000256" key="6">
    <source>
        <dbReference type="ARBA" id="ARBA00022786"/>
    </source>
</evidence>
<evidence type="ECO:0000256" key="3">
    <source>
        <dbReference type="ARBA" id="ARBA00022723"/>
    </source>
</evidence>
<comment type="pathway">
    <text evidence="1">Protein modification; protein ubiquitination.</text>
</comment>
<dbReference type="SUPFAM" id="SSF57850">
    <property type="entry name" value="RING/U-box"/>
    <property type="match status" value="2"/>
</dbReference>
<feature type="region of interest" description="Disordered" evidence="8">
    <location>
        <begin position="1"/>
        <end position="28"/>
    </location>
</feature>
<keyword evidence="3" id="KW-0479">Metal-binding</keyword>
<dbReference type="STRING" id="86259.A0A4Z1PCD8"/>
<protein>
    <recommendedName>
        <fullName evidence="9">RING-type domain-containing protein</fullName>
    </recommendedName>
</protein>
<evidence type="ECO:0000256" key="5">
    <source>
        <dbReference type="ARBA" id="ARBA00022771"/>
    </source>
</evidence>
<evidence type="ECO:0000256" key="2">
    <source>
        <dbReference type="ARBA" id="ARBA00022679"/>
    </source>
</evidence>
<dbReference type="PROSITE" id="PS51873">
    <property type="entry name" value="TRIAD"/>
    <property type="match status" value="1"/>
</dbReference>
<name>A0A4Z1PCD8_9PEZI</name>
<evidence type="ECO:0000256" key="4">
    <source>
        <dbReference type="ARBA" id="ARBA00022737"/>
    </source>
</evidence>
<dbReference type="AlphaFoldDB" id="A0A4Z1PCD8"/>
<dbReference type="InterPro" id="IPR047548">
    <property type="entry name" value="Rcat_RBR_RNF14"/>
</dbReference>
<feature type="region of interest" description="Disordered" evidence="8">
    <location>
        <begin position="532"/>
        <end position="553"/>
    </location>
</feature>
<dbReference type="CDD" id="cd20354">
    <property type="entry name" value="Rcat_RBR_RNF14"/>
    <property type="match status" value="1"/>
</dbReference>
<keyword evidence="4" id="KW-0677">Repeat</keyword>
<dbReference type="PANTHER" id="PTHR11685">
    <property type="entry name" value="RBR FAMILY RING FINGER AND IBR DOMAIN-CONTAINING"/>
    <property type="match status" value="1"/>
</dbReference>
<dbReference type="GO" id="GO:0016567">
    <property type="term" value="P:protein ubiquitination"/>
    <property type="evidence" value="ECO:0007669"/>
    <property type="project" value="InterPro"/>
</dbReference>
<sequence>MASALSKHPRQRDSGSSRPSKAARVGGGTRELAIVLDDSDDDASDFTVVENMSQSTKSEISYRPLDQPGLDQHIRFALRLFDHEKKIPKRRTERIIIAAKSQESIQHVRIKPKWVDGRLNIFFERSIPLSSDLHQYSHVSMNSGPATRLSDVASTIFECLDTIDDFFSLEFALYKTDTDEVPPVGSTSPTQTIIHGDTPLSDILENNDEIAIRVRLREYITVASDDGKDQVFAITPDSNCTISQLRELAAAVWIDKKSDSMRLWIDDLELNDDSIPLRTCDLKHMFRISCKFETRQCFICAEDVGILAWPSRTTSTCTHQVNYCTDCIRNWIESRLDNNAWDKITCLEDECGEIYQAADIQLHATTEQSERSCARCERPWHQEETCEQYTARLDAVDGNEAASAAFVSNSTKACPNCKSRIQKDGGCDHMTCRECRNQFCWICSADYKEIHRQGNTAHAPTCQYHSGNIPDPHGHPPGLRQYPVYRARVAQHLPIPRPPNHVQAQFGGLQLHVPIQPQFQFQFQQAIGGPVFGQPPQAPFGQLQPGPQQPGALQNHQVNQWLVGVPPIPPGQHGQANWDAQEEQIDAHRQLRMRRLQQQQQAQQGQQVAQARLVQLQDDLEARQ</sequence>
<dbReference type="EMBL" id="SNSC02000004">
    <property type="protein sequence ID" value="TID24949.1"/>
    <property type="molecule type" value="Genomic_DNA"/>
</dbReference>
<keyword evidence="7" id="KW-0862">Zinc</keyword>
<dbReference type="Proteomes" id="UP000298493">
    <property type="component" value="Unassembled WGS sequence"/>
</dbReference>
<evidence type="ECO:0000256" key="1">
    <source>
        <dbReference type="ARBA" id="ARBA00004906"/>
    </source>
</evidence>
<proteinExistence type="predicted"/>
<dbReference type="Gene3D" id="1.20.120.1750">
    <property type="match status" value="1"/>
</dbReference>
<dbReference type="GO" id="GO:0004842">
    <property type="term" value="F:ubiquitin-protein transferase activity"/>
    <property type="evidence" value="ECO:0007669"/>
    <property type="project" value="InterPro"/>
</dbReference>
<evidence type="ECO:0000256" key="8">
    <source>
        <dbReference type="SAM" id="MobiDB-lite"/>
    </source>
</evidence>
<dbReference type="Gene3D" id="3.30.40.10">
    <property type="entry name" value="Zinc/RING finger domain, C3HC4 (zinc finger)"/>
    <property type="match status" value="1"/>
</dbReference>
<accession>A0A4Z1PCD8</accession>
<dbReference type="GO" id="GO:0008270">
    <property type="term" value="F:zinc ion binding"/>
    <property type="evidence" value="ECO:0007669"/>
    <property type="project" value="UniProtKB-KW"/>
</dbReference>
<comment type="caution">
    <text evidence="10">The sequence shown here is derived from an EMBL/GenBank/DDBJ whole genome shotgun (WGS) entry which is preliminary data.</text>
</comment>
<evidence type="ECO:0000259" key="9">
    <source>
        <dbReference type="PROSITE" id="PS51873"/>
    </source>
</evidence>
<evidence type="ECO:0000313" key="10">
    <source>
        <dbReference type="EMBL" id="TID24949.1"/>
    </source>
</evidence>
<keyword evidence="5" id="KW-0863">Zinc-finger</keyword>